<dbReference type="Pfam" id="PF09375">
    <property type="entry name" value="Peptidase_M75"/>
    <property type="match status" value="1"/>
</dbReference>
<feature type="domain" description="Imelysin-like" evidence="3">
    <location>
        <begin position="17"/>
        <end position="140"/>
    </location>
</feature>
<keyword evidence="2" id="KW-0732">Signal</keyword>
<evidence type="ECO:0000313" key="5">
    <source>
        <dbReference type="Proteomes" id="UP000018872"/>
    </source>
</evidence>
<proteinExistence type="predicted"/>
<protein>
    <recommendedName>
        <fullName evidence="3">Imelysin-like domain-containing protein</fullName>
    </recommendedName>
</protein>
<dbReference type="PATRIC" id="fig|1410950.3.peg.151"/>
<dbReference type="Proteomes" id="UP000018872">
    <property type="component" value="Unassembled WGS sequence"/>
</dbReference>
<dbReference type="InterPro" id="IPR018976">
    <property type="entry name" value="Imelysin-like"/>
</dbReference>
<feature type="non-terminal residue" evidence="4">
    <location>
        <position position="1"/>
    </location>
</feature>
<sequence>GSGYATWEEVMTTILKAGCENICDEVANTKIGNPYSGKDKNYIESPYSQRSFIDFHDNLISIQNSLYGGIEGNRNEAASIMAFMKKYDAAQASKLESDLKAALKALEDCQTKLKGGFVSNISNPLVGEAQKKIQTLDEDLNKAAEWFSKQ</sequence>
<comment type="subcellular location">
    <subcellularLocation>
        <location evidence="1">Cell envelope</location>
    </subcellularLocation>
</comment>
<dbReference type="AlphaFoldDB" id="W2CGI7"/>
<dbReference type="EMBL" id="AYYC01000457">
    <property type="protein sequence ID" value="ETK05596.1"/>
    <property type="molecule type" value="Genomic_DNA"/>
</dbReference>
<evidence type="ECO:0000313" key="4">
    <source>
        <dbReference type="EMBL" id="ETK05596.1"/>
    </source>
</evidence>
<evidence type="ECO:0000259" key="3">
    <source>
        <dbReference type="Pfam" id="PF09375"/>
    </source>
</evidence>
<dbReference type="GO" id="GO:0030313">
    <property type="term" value="C:cell envelope"/>
    <property type="evidence" value="ECO:0007669"/>
    <property type="project" value="UniProtKB-SubCell"/>
</dbReference>
<reference evidence="4 5" key="1">
    <citation type="submission" date="2013-11" db="EMBL/GenBank/DDBJ databases">
        <title>Single cell genomics of uncultured Tannerella BU063 (oral taxon 286).</title>
        <authorList>
            <person name="Beall C.J."/>
            <person name="Campbell A.G."/>
            <person name="Griffen A.L."/>
            <person name="Podar M."/>
            <person name="Leys E.J."/>
        </authorList>
    </citation>
    <scope>NUCLEOTIDE SEQUENCE [LARGE SCALE GENOMIC DNA]</scope>
    <source>
        <strain evidence="4">Cell 5</strain>
    </source>
</reference>
<accession>W2CGI7</accession>
<comment type="caution">
    <text evidence="4">The sequence shown here is derived from an EMBL/GenBank/DDBJ whole genome shotgun (WGS) entry which is preliminary data.</text>
</comment>
<dbReference type="Gene3D" id="1.20.1420.20">
    <property type="entry name" value="M75 peptidase, HXXE motif"/>
    <property type="match status" value="1"/>
</dbReference>
<dbReference type="InterPro" id="IPR038352">
    <property type="entry name" value="Imelysin_sf"/>
</dbReference>
<evidence type="ECO:0000256" key="1">
    <source>
        <dbReference type="ARBA" id="ARBA00004196"/>
    </source>
</evidence>
<organism evidence="4 5">
    <name type="scientific">Tannerella sp. oral taxon BU063 isolate Cell 5</name>
    <dbReference type="NCBI Taxonomy" id="1410950"/>
    <lineage>
        <taxon>Bacteria</taxon>
        <taxon>Pseudomonadati</taxon>
        <taxon>Bacteroidota</taxon>
        <taxon>Bacteroidia</taxon>
        <taxon>Bacteroidales</taxon>
        <taxon>Tannerellaceae</taxon>
        <taxon>Tannerella</taxon>
    </lineage>
</organism>
<gene>
    <name evidence="4" type="ORF">T229_02395</name>
</gene>
<evidence type="ECO:0000256" key="2">
    <source>
        <dbReference type="ARBA" id="ARBA00022729"/>
    </source>
</evidence>
<name>W2CGI7_9BACT</name>